<dbReference type="AlphaFoldDB" id="A0A8J3IGV1"/>
<sequence>MATQPMSSSHQPTRIGSKIAVWLSSIVCCGSLVLLLILVTFQILNPPPVQRLVVEHDYPLPSSLPYKYIPDLRSTPATTDPLTPGVAVRFDHFDFQALDPKTKLLFIAHTGPGTDIVETFDTGFNAEKNGDVDGNVLVFDTVKKELIKRLDIPQVAGMVVASDLGHVYAADSNDNIIYDIDEKTLDFTQIQVGDNENPDAIEYDQDDHKIFASDVGVPAPDAKDQSNASPDNQNIAVIDLKTHKVTKVAIGRLPRLPAEHADLVKFGYDIGHNKYDHSLHRLFVNISQLTDQGVAPSPDDPPAGTGELVAIDPVTLKIVNRLQLPDTCGTPHGLGIDAENNIAFIACVEISEEQNLAQNLIRVDLRTMKVIPGAYESLAAKPDMIILDHKLHVLFVACSAGISVFDIQGGTLKKLGDYIMGKGTHTLAVNEDTNEIYLPQPDIGGRPTLRVVLYHPDGV</sequence>
<name>A0A8J3IGV1_9CHLR</name>
<feature type="transmembrane region" description="Helical" evidence="1">
    <location>
        <begin position="21"/>
        <end position="44"/>
    </location>
</feature>
<keyword evidence="1" id="KW-1133">Transmembrane helix</keyword>
<gene>
    <name evidence="2" type="ORF">KSF_013050</name>
</gene>
<dbReference type="EMBL" id="BNJK01000001">
    <property type="protein sequence ID" value="GHO91257.1"/>
    <property type="molecule type" value="Genomic_DNA"/>
</dbReference>
<evidence type="ECO:0000256" key="1">
    <source>
        <dbReference type="SAM" id="Phobius"/>
    </source>
</evidence>
<dbReference type="InterPro" id="IPR051200">
    <property type="entry name" value="Host-pathogen_enzymatic-act"/>
</dbReference>
<evidence type="ECO:0000313" key="2">
    <source>
        <dbReference type="EMBL" id="GHO91257.1"/>
    </source>
</evidence>
<keyword evidence="1" id="KW-0472">Membrane</keyword>
<keyword evidence="3" id="KW-1185">Reference proteome</keyword>
<evidence type="ECO:0000313" key="3">
    <source>
        <dbReference type="Proteomes" id="UP000597444"/>
    </source>
</evidence>
<proteinExistence type="predicted"/>
<evidence type="ECO:0008006" key="4">
    <source>
        <dbReference type="Google" id="ProtNLM"/>
    </source>
</evidence>
<dbReference type="InterPro" id="IPR011048">
    <property type="entry name" value="Haem_d1_sf"/>
</dbReference>
<dbReference type="PANTHER" id="PTHR47197">
    <property type="entry name" value="PROTEIN NIRF"/>
    <property type="match status" value="1"/>
</dbReference>
<organism evidence="2 3">
    <name type="scientific">Reticulibacter mediterranei</name>
    <dbReference type="NCBI Taxonomy" id="2778369"/>
    <lineage>
        <taxon>Bacteria</taxon>
        <taxon>Bacillati</taxon>
        <taxon>Chloroflexota</taxon>
        <taxon>Ktedonobacteria</taxon>
        <taxon>Ktedonobacterales</taxon>
        <taxon>Reticulibacteraceae</taxon>
        <taxon>Reticulibacter</taxon>
    </lineage>
</organism>
<dbReference type="RefSeq" id="WP_220202161.1">
    <property type="nucleotide sequence ID" value="NZ_BNJK01000001.1"/>
</dbReference>
<accession>A0A8J3IGV1</accession>
<comment type="caution">
    <text evidence="2">The sequence shown here is derived from an EMBL/GenBank/DDBJ whole genome shotgun (WGS) entry which is preliminary data.</text>
</comment>
<keyword evidence="1" id="KW-0812">Transmembrane</keyword>
<dbReference type="InterPro" id="IPR015943">
    <property type="entry name" value="WD40/YVTN_repeat-like_dom_sf"/>
</dbReference>
<dbReference type="SUPFAM" id="SSF51004">
    <property type="entry name" value="C-terminal (heme d1) domain of cytochrome cd1-nitrite reductase"/>
    <property type="match status" value="1"/>
</dbReference>
<dbReference type="Proteomes" id="UP000597444">
    <property type="component" value="Unassembled WGS sequence"/>
</dbReference>
<protein>
    <recommendedName>
        <fullName evidence="4">YncE family protein</fullName>
    </recommendedName>
</protein>
<dbReference type="Gene3D" id="2.130.10.10">
    <property type="entry name" value="YVTN repeat-like/Quinoprotein amine dehydrogenase"/>
    <property type="match status" value="2"/>
</dbReference>
<dbReference type="PANTHER" id="PTHR47197:SF3">
    <property type="entry name" value="DIHYDRO-HEME D1 DEHYDROGENASE"/>
    <property type="match status" value="1"/>
</dbReference>
<reference evidence="2" key="1">
    <citation type="submission" date="2020-10" db="EMBL/GenBank/DDBJ databases">
        <title>Taxonomic study of unclassified bacteria belonging to the class Ktedonobacteria.</title>
        <authorList>
            <person name="Yabe S."/>
            <person name="Wang C.M."/>
            <person name="Zheng Y."/>
            <person name="Sakai Y."/>
            <person name="Cavaletti L."/>
            <person name="Monciardini P."/>
            <person name="Donadio S."/>
        </authorList>
    </citation>
    <scope>NUCLEOTIDE SEQUENCE</scope>
    <source>
        <strain evidence="2">ID150040</strain>
    </source>
</reference>